<dbReference type="PANTHER" id="PTHR12428">
    <property type="entry name" value="OXA1"/>
    <property type="match status" value="1"/>
</dbReference>
<dbReference type="PANTHER" id="PTHR12428:SF65">
    <property type="entry name" value="CYTOCHROME C OXIDASE ASSEMBLY PROTEIN COX18, MITOCHONDRIAL"/>
    <property type="match status" value="1"/>
</dbReference>
<dbReference type="InterPro" id="IPR028055">
    <property type="entry name" value="YidC/Oxa/ALB_C"/>
</dbReference>
<gene>
    <name evidence="12" type="primary">yidC</name>
    <name evidence="14" type="ORF">HF964_04300</name>
</gene>
<evidence type="ECO:0000256" key="9">
    <source>
        <dbReference type="ARBA" id="ARBA00023139"/>
    </source>
</evidence>
<sequence length="281" mass="31565">MHTAKKRSQKKLGLIVAMVAGLTVFLAACSNKPITEHSTGIWDGGIILNFSRALIGLSHFLGNNYAFGIIAFTLIIRIIILPLMIYQSKSMLKMQDLQPQIKALQAKYPGRDNESRLAMQRESQELYKEAGVNPFASLLPLLVQMPILIALYQAIFRTQELRTGHFLWLQLGHQDPFLVLPILAAIFTFGSSWLAMASAPEQTGITKSMTFMMPVIIFITALSLPSALSLYWVASNAFQMVQTWFIQNPFKINAARAEKKAAEKARQRKLEKARRNALKKK</sequence>
<dbReference type="EMBL" id="JAAXPN010000003">
    <property type="protein sequence ID" value="NKZ24031.1"/>
    <property type="molecule type" value="Genomic_DNA"/>
</dbReference>
<dbReference type="InterPro" id="IPR047196">
    <property type="entry name" value="YidC_ALB_C"/>
</dbReference>
<feature type="transmembrane region" description="Helical" evidence="12">
    <location>
        <begin position="211"/>
        <end position="234"/>
    </location>
</feature>
<evidence type="ECO:0000259" key="13">
    <source>
        <dbReference type="Pfam" id="PF02096"/>
    </source>
</evidence>
<evidence type="ECO:0000256" key="7">
    <source>
        <dbReference type="ARBA" id="ARBA00022989"/>
    </source>
</evidence>
<feature type="domain" description="Membrane insertase YidC/Oxa/ALB C-terminal" evidence="13">
    <location>
        <begin position="65"/>
        <end position="248"/>
    </location>
</feature>
<dbReference type="RefSeq" id="WP_168721831.1">
    <property type="nucleotide sequence ID" value="NZ_JAAXPN010000003.1"/>
</dbReference>
<feature type="transmembrane region" description="Helical" evidence="12">
    <location>
        <begin position="176"/>
        <end position="199"/>
    </location>
</feature>
<dbReference type="NCBIfam" id="TIGR03592">
    <property type="entry name" value="yidC_oxa1_cterm"/>
    <property type="match status" value="1"/>
</dbReference>
<comment type="subcellular location">
    <subcellularLocation>
        <location evidence="1 12">Cell membrane</location>
        <topology evidence="1 12">Multi-pass membrane protein</topology>
    </subcellularLocation>
</comment>
<keyword evidence="15" id="KW-1185">Reference proteome</keyword>
<dbReference type="Proteomes" id="UP000549765">
    <property type="component" value="Unassembled WGS sequence"/>
</dbReference>
<keyword evidence="8 12" id="KW-0472">Membrane</keyword>
<evidence type="ECO:0000313" key="14">
    <source>
        <dbReference type="EMBL" id="NKZ24031.1"/>
    </source>
</evidence>
<keyword evidence="10 12" id="KW-0143">Chaperone</keyword>
<dbReference type="PRINTS" id="PR00701">
    <property type="entry name" value="60KDINNERMP"/>
</dbReference>
<dbReference type="AlphaFoldDB" id="A0A7X6N1G8"/>
<dbReference type="CDD" id="cd20070">
    <property type="entry name" value="5TM_YidC_Alb3"/>
    <property type="match status" value="1"/>
</dbReference>
<keyword evidence="6 12" id="KW-0653">Protein transport</keyword>
<evidence type="ECO:0000256" key="10">
    <source>
        <dbReference type="ARBA" id="ARBA00023186"/>
    </source>
</evidence>
<dbReference type="GO" id="GO:0032977">
    <property type="term" value="F:membrane insertase activity"/>
    <property type="evidence" value="ECO:0007669"/>
    <property type="project" value="InterPro"/>
</dbReference>
<evidence type="ECO:0000256" key="12">
    <source>
        <dbReference type="HAMAP-Rule" id="MF_01811"/>
    </source>
</evidence>
<feature type="transmembrane region" description="Helical" evidence="12">
    <location>
        <begin position="65"/>
        <end position="86"/>
    </location>
</feature>
<keyword evidence="3 12" id="KW-1003">Cell membrane</keyword>
<feature type="transmembrane region" description="Helical" evidence="12">
    <location>
        <begin position="135"/>
        <end position="156"/>
    </location>
</feature>
<keyword evidence="4 12" id="KW-0812">Transmembrane</keyword>
<proteinExistence type="inferred from homology"/>
<dbReference type="GO" id="GO:0015031">
    <property type="term" value="P:protein transport"/>
    <property type="evidence" value="ECO:0007669"/>
    <property type="project" value="UniProtKB-KW"/>
</dbReference>
<evidence type="ECO:0000256" key="3">
    <source>
        <dbReference type="ARBA" id="ARBA00022475"/>
    </source>
</evidence>
<evidence type="ECO:0000256" key="5">
    <source>
        <dbReference type="ARBA" id="ARBA00022729"/>
    </source>
</evidence>
<dbReference type="HAMAP" id="MF_01811">
    <property type="entry name" value="YidC_type2"/>
    <property type="match status" value="1"/>
</dbReference>
<evidence type="ECO:0000313" key="15">
    <source>
        <dbReference type="Proteomes" id="UP000549765"/>
    </source>
</evidence>
<feature type="transmembrane region" description="Helical" evidence="12">
    <location>
        <begin position="12"/>
        <end position="28"/>
    </location>
</feature>
<keyword evidence="7 12" id="KW-1133">Transmembrane helix</keyword>
<dbReference type="PROSITE" id="PS51257">
    <property type="entry name" value="PROKAR_LIPOPROTEIN"/>
    <property type="match status" value="1"/>
</dbReference>
<evidence type="ECO:0000256" key="6">
    <source>
        <dbReference type="ARBA" id="ARBA00022927"/>
    </source>
</evidence>
<protein>
    <recommendedName>
        <fullName evidence="12">Membrane protein insertase YidC</fullName>
    </recommendedName>
    <alternativeName>
        <fullName evidence="12">Foldase YidC</fullName>
    </alternativeName>
    <alternativeName>
        <fullName evidence="12">Membrane integrase YidC</fullName>
    </alternativeName>
    <alternativeName>
        <fullName evidence="12">Membrane protein YidC</fullName>
    </alternativeName>
</protein>
<dbReference type="InterPro" id="IPR023060">
    <property type="entry name" value="YidC/YidC1/YidC2_Firmicutes"/>
</dbReference>
<keyword evidence="11 12" id="KW-0449">Lipoprotein</keyword>
<keyword evidence="9" id="KW-0564">Palmitate</keyword>
<name>A0A7X6N1G8_9LACO</name>
<accession>A0A7X6N1G8</accession>
<comment type="function">
    <text evidence="12">Required for the insertion and/or proper folding and/or complex formation of integral membrane proteins into the membrane. Involved in integration of membrane proteins that insert both dependently and independently of the Sec translocase complex, as well as at least some lipoproteins.</text>
</comment>
<evidence type="ECO:0000256" key="2">
    <source>
        <dbReference type="ARBA" id="ARBA00022448"/>
    </source>
</evidence>
<evidence type="ECO:0000256" key="4">
    <source>
        <dbReference type="ARBA" id="ARBA00022692"/>
    </source>
</evidence>
<evidence type="ECO:0000256" key="1">
    <source>
        <dbReference type="ARBA" id="ARBA00004651"/>
    </source>
</evidence>
<dbReference type="GO" id="GO:0051205">
    <property type="term" value="P:protein insertion into membrane"/>
    <property type="evidence" value="ECO:0007669"/>
    <property type="project" value="TreeGrafter"/>
</dbReference>
<evidence type="ECO:0000256" key="8">
    <source>
        <dbReference type="ARBA" id="ARBA00023136"/>
    </source>
</evidence>
<comment type="similarity">
    <text evidence="12">Belongs to the OXA1/ALB3/YidC family. Type 2 subfamily.</text>
</comment>
<evidence type="ECO:0000256" key="11">
    <source>
        <dbReference type="ARBA" id="ARBA00023288"/>
    </source>
</evidence>
<reference evidence="14 15" key="1">
    <citation type="submission" date="2020-04" db="EMBL/GenBank/DDBJ databases">
        <title>MicrobeNet Type strains.</title>
        <authorList>
            <person name="Nicholson A.C."/>
        </authorList>
    </citation>
    <scope>NUCLEOTIDE SEQUENCE [LARGE SCALE GENOMIC DNA]</scope>
    <source>
        <strain evidence="14 15">CCUG 61472</strain>
    </source>
</reference>
<dbReference type="InterPro" id="IPR001708">
    <property type="entry name" value="YidC/ALB3/OXA1/COX18"/>
</dbReference>
<keyword evidence="2 12" id="KW-0813">Transport</keyword>
<dbReference type="Pfam" id="PF02096">
    <property type="entry name" value="60KD_IMP"/>
    <property type="match status" value="1"/>
</dbReference>
<comment type="caution">
    <text evidence="14">The sequence shown here is derived from an EMBL/GenBank/DDBJ whole genome shotgun (WGS) entry which is preliminary data.</text>
</comment>
<dbReference type="GO" id="GO:0005886">
    <property type="term" value="C:plasma membrane"/>
    <property type="evidence" value="ECO:0007669"/>
    <property type="project" value="UniProtKB-SubCell"/>
</dbReference>
<organism evidence="14 15">
    <name type="scientific">Periweissella fabalis</name>
    <dbReference type="NCBI Taxonomy" id="1070421"/>
    <lineage>
        <taxon>Bacteria</taxon>
        <taxon>Bacillati</taxon>
        <taxon>Bacillota</taxon>
        <taxon>Bacilli</taxon>
        <taxon>Lactobacillales</taxon>
        <taxon>Lactobacillaceae</taxon>
        <taxon>Periweissella</taxon>
    </lineage>
</organism>
<keyword evidence="5 12" id="KW-0732">Signal</keyword>